<dbReference type="PANTHER" id="PTHR30329:SF21">
    <property type="entry name" value="LIPOPROTEIN YIAD-RELATED"/>
    <property type="match status" value="1"/>
</dbReference>
<keyword evidence="3 5" id="KW-0472">Membrane</keyword>
<evidence type="ECO:0000256" key="4">
    <source>
        <dbReference type="SAM" id="MobiDB-lite"/>
    </source>
</evidence>
<feature type="region of interest" description="Disordered" evidence="4">
    <location>
        <begin position="69"/>
        <end position="117"/>
    </location>
</feature>
<dbReference type="InterPro" id="IPR050330">
    <property type="entry name" value="Bact_OuterMem_StrucFunc"/>
</dbReference>
<dbReference type="PANTHER" id="PTHR30329">
    <property type="entry name" value="STATOR ELEMENT OF FLAGELLAR MOTOR COMPLEX"/>
    <property type="match status" value="1"/>
</dbReference>
<dbReference type="SUPFAM" id="SSF103088">
    <property type="entry name" value="OmpA-like"/>
    <property type="match status" value="1"/>
</dbReference>
<comment type="subcellular location">
    <subcellularLocation>
        <location evidence="1">Membrane</location>
    </subcellularLocation>
</comment>
<feature type="transmembrane region" description="Helical" evidence="5">
    <location>
        <begin position="27"/>
        <end position="46"/>
    </location>
</feature>
<proteinExistence type="predicted"/>
<evidence type="ECO:0000256" key="5">
    <source>
        <dbReference type="SAM" id="Phobius"/>
    </source>
</evidence>
<evidence type="ECO:0000259" key="6">
    <source>
        <dbReference type="Pfam" id="PF13677"/>
    </source>
</evidence>
<reference evidence="7 8" key="1">
    <citation type="submission" date="2019-12" db="EMBL/GenBank/DDBJ databases">
        <title>Complete genome sequence of Algicella marina strain 9Alg 56(T) isolated from the red alga Tichocarpus crinitus.</title>
        <authorList>
            <person name="Kim S.-G."/>
            <person name="Nedashkovskaya O.I."/>
        </authorList>
    </citation>
    <scope>NUCLEOTIDE SEQUENCE [LARGE SCALE GENOMIC DNA]</scope>
    <source>
        <strain evidence="7 8">9Alg 56</strain>
    </source>
</reference>
<evidence type="ECO:0000256" key="2">
    <source>
        <dbReference type="ARBA" id="ARBA00022692"/>
    </source>
</evidence>
<dbReference type="InterPro" id="IPR025713">
    <property type="entry name" value="MotB-like_N_dom"/>
</dbReference>
<dbReference type="EMBL" id="CP046620">
    <property type="protein sequence ID" value="QHQ36366.1"/>
    <property type="molecule type" value="Genomic_DNA"/>
</dbReference>
<dbReference type="AlphaFoldDB" id="A0A6P1T4E0"/>
<evidence type="ECO:0000256" key="3">
    <source>
        <dbReference type="ARBA" id="ARBA00023136"/>
    </source>
</evidence>
<dbReference type="Gene3D" id="3.30.1330.60">
    <property type="entry name" value="OmpA-like domain"/>
    <property type="match status" value="1"/>
</dbReference>
<evidence type="ECO:0000313" key="7">
    <source>
        <dbReference type="EMBL" id="QHQ36366.1"/>
    </source>
</evidence>
<dbReference type="Pfam" id="PF13677">
    <property type="entry name" value="MotB_plug"/>
    <property type="match status" value="1"/>
</dbReference>
<accession>A0A6P1T4E0</accession>
<keyword evidence="2 5" id="KW-0812">Transmembrane</keyword>
<protein>
    <submittedName>
        <fullName evidence="7">Chemotaxis protein MotB</fullName>
    </submittedName>
</protein>
<dbReference type="KEGG" id="amaq:GO499_14860"/>
<organism evidence="7 8">
    <name type="scientific">Algicella marina</name>
    <dbReference type="NCBI Taxonomy" id="2683284"/>
    <lineage>
        <taxon>Bacteria</taxon>
        <taxon>Pseudomonadati</taxon>
        <taxon>Pseudomonadota</taxon>
        <taxon>Alphaproteobacteria</taxon>
        <taxon>Rhodobacterales</taxon>
        <taxon>Paracoccaceae</taxon>
        <taxon>Algicella</taxon>
    </lineage>
</organism>
<sequence length="278" mass="29874">MADDVRPIIIKRKKVIAGGHHGGAWKVAYADFVTAMMAFFLLMWLLNATTEDQRKGLADYFNPSIPVHRTSGGGDGPFGGPSQKSEETLAQNGSGATKERPSAQSLAKGETGSDSADVPEEAFIEIQAALKALGGESALADEILKHVRTRVTDEGLVIEIFDIEGSPLFEAETDAETAVMRTLMILIGDVVNLVENRISVAGHITSVPLSGPEFKGWDISTRRALLSRGLLGRAGVAQTRFARVAGMADRDLQQEDPFDVRNNRIEITVLRSGSEAEG</sequence>
<keyword evidence="5" id="KW-1133">Transmembrane helix</keyword>
<feature type="domain" description="Motility protein B-like N-terminal" evidence="6">
    <location>
        <begin position="12"/>
        <end position="63"/>
    </location>
</feature>
<dbReference type="InterPro" id="IPR036737">
    <property type="entry name" value="OmpA-like_sf"/>
</dbReference>
<name>A0A6P1T4E0_9RHOB</name>
<evidence type="ECO:0000256" key="1">
    <source>
        <dbReference type="ARBA" id="ARBA00004370"/>
    </source>
</evidence>
<evidence type="ECO:0000313" key="8">
    <source>
        <dbReference type="Proteomes" id="UP000464495"/>
    </source>
</evidence>
<dbReference type="GO" id="GO:0016020">
    <property type="term" value="C:membrane"/>
    <property type="evidence" value="ECO:0007669"/>
    <property type="project" value="UniProtKB-SubCell"/>
</dbReference>
<dbReference type="RefSeq" id="WP_161862913.1">
    <property type="nucleotide sequence ID" value="NZ_CP046620.1"/>
</dbReference>
<gene>
    <name evidence="7" type="ORF">GO499_14860</name>
</gene>
<dbReference type="Proteomes" id="UP000464495">
    <property type="component" value="Chromosome"/>
</dbReference>
<keyword evidence="8" id="KW-1185">Reference proteome</keyword>